<dbReference type="InterPro" id="IPR027948">
    <property type="entry name" value="DUF4436"/>
</dbReference>
<evidence type="ECO:0000313" key="4">
    <source>
        <dbReference type="Proteomes" id="UP000812287"/>
    </source>
</evidence>
<dbReference type="RefSeq" id="XP_043039270.1">
    <property type="nucleotide sequence ID" value="XM_043183262.1"/>
</dbReference>
<dbReference type="GeneID" id="66105559"/>
<feature type="transmembrane region" description="Helical" evidence="2">
    <location>
        <begin position="285"/>
        <end position="305"/>
    </location>
</feature>
<keyword evidence="2" id="KW-1133">Transmembrane helix</keyword>
<keyword evidence="2" id="KW-0472">Membrane</keyword>
<dbReference type="OrthoDB" id="2117972at2759"/>
<evidence type="ECO:0000256" key="2">
    <source>
        <dbReference type="SAM" id="Phobius"/>
    </source>
</evidence>
<sequence>MTSFGHRGHLSQSFQRLRSFHLTPREQSDVPPSAAATACPSTPPAASPKSRSAIPLLHGQASTSIPQSFKLGMCIILSLVFIGTISCVFNGADAGDPPFKNMLDNVSPGIVLIGDNVDVDVDEPSITIRWSIMACGQANVLPGSEGSHGSQNCGLPNELVYIYVDGSVSSSPTATYNPTEIPFNKDTGLRRNIQNLVQFDSDHVLDVSKARLYPFDTYYLSSTLHAVSGTTNQTLTISKLATMALTASFDIDSTDVESYSDLADGTRLPTRDLDMHINRPTDARGIALLLFIVSWILTHVCIGHVILARRLHTAKPVLKHLVSVGAMLVALPQLRNSMPDAPGLDGFLIGVPPSFCLLFALTVSADTIGFFPQMVIVGMCIIILLLVVVSREMHARTREGSALPPRSMTVFKGNVPPPPKVPTTSMEMAPYEMYRLMKHLKGQYVFPPVSPPAFPTQKTGLKKHRRYMTTMGPISEC</sequence>
<accession>A0A9P7VSQ9</accession>
<evidence type="ECO:0000313" key="3">
    <source>
        <dbReference type="EMBL" id="KAG7445770.1"/>
    </source>
</evidence>
<dbReference type="AlphaFoldDB" id="A0A9P7VSQ9"/>
<keyword evidence="4" id="KW-1185">Reference proteome</keyword>
<name>A0A9P7VSQ9_9AGAR</name>
<organism evidence="3 4">
    <name type="scientific">Guyanagaster necrorhizus</name>
    <dbReference type="NCBI Taxonomy" id="856835"/>
    <lineage>
        <taxon>Eukaryota</taxon>
        <taxon>Fungi</taxon>
        <taxon>Dikarya</taxon>
        <taxon>Basidiomycota</taxon>
        <taxon>Agaricomycotina</taxon>
        <taxon>Agaricomycetes</taxon>
        <taxon>Agaricomycetidae</taxon>
        <taxon>Agaricales</taxon>
        <taxon>Marasmiineae</taxon>
        <taxon>Physalacriaceae</taxon>
        <taxon>Guyanagaster</taxon>
    </lineage>
</organism>
<dbReference type="Proteomes" id="UP000812287">
    <property type="component" value="Unassembled WGS sequence"/>
</dbReference>
<feature type="compositionally biased region" description="Low complexity" evidence="1">
    <location>
        <begin position="31"/>
        <end position="40"/>
    </location>
</feature>
<gene>
    <name evidence="3" type="ORF">BT62DRAFT_896493</name>
</gene>
<protein>
    <recommendedName>
        <fullName evidence="5">Transmembrane protein</fullName>
    </recommendedName>
</protein>
<feature type="transmembrane region" description="Helical" evidence="2">
    <location>
        <begin position="346"/>
        <end position="364"/>
    </location>
</feature>
<feature type="region of interest" description="Disordered" evidence="1">
    <location>
        <begin position="25"/>
        <end position="51"/>
    </location>
</feature>
<dbReference type="Pfam" id="PF14494">
    <property type="entry name" value="DUF4436"/>
    <property type="match status" value="1"/>
</dbReference>
<feature type="transmembrane region" description="Helical" evidence="2">
    <location>
        <begin position="370"/>
        <end position="389"/>
    </location>
</feature>
<dbReference type="EMBL" id="MU250536">
    <property type="protein sequence ID" value="KAG7445770.1"/>
    <property type="molecule type" value="Genomic_DNA"/>
</dbReference>
<evidence type="ECO:0008006" key="5">
    <source>
        <dbReference type="Google" id="ProtNLM"/>
    </source>
</evidence>
<proteinExistence type="predicted"/>
<reference evidence="3" key="1">
    <citation type="submission" date="2020-11" db="EMBL/GenBank/DDBJ databases">
        <title>Adaptations for nitrogen fixation in a non-lichenized fungal sporocarp promotes dispersal by wood-feeding termites.</title>
        <authorList>
            <consortium name="DOE Joint Genome Institute"/>
            <person name="Koch R.A."/>
            <person name="Yoon G."/>
            <person name="Arayal U."/>
            <person name="Lail K."/>
            <person name="Amirebrahimi M."/>
            <person name="Labutti K."/>
            <person name="Lipzen A."/>
            <person name="Riley R."/>
            <person name="Barry K."/>
            <person name="Henrissat B."/>
            <person name="Grigoriev I.V."/>
            <person name="Herr J.R."/>
            <person name="Aime M.C."/>
        </authorList>
    </citation>
    <scope>NUCLEOTIDE SEQUENCE</scope>
    <source>
        <strain evidence="3">MCA 3950</strain>
    </source>
</reference>
<evidence type="ECO:0000256" key="1">
    <source>
        <dbReference type="SAM" id="MobiDB-lite"/>
    </source>
</evidence>
<keyword evidence="2" id="KW-0812">Transmembrane</keyword>
<comment type="caution">
    <text evidence="3">The sequence shown here is derived from an EMBL/GenBank/DDBJ whole genome shotgun (WGS) entry which is preliminary data.</text>
</comment>